<name>A0A0D2J6N4_9CHLO</name>
<evidence type="ECO:0000313" key="2">
    <source>
        <dbReference type="Proteomes" id="UP000054498"/>
    </source>
</evidence>
<reference evidence="1 2" key="1">
    <citation type="journal article" date="2013" name="BMC Genomics">
        <title>Reconstruction of the lipid metabolism for the microalga Monoraphidium neglectum from its genome sequence reveals characteristics suitable for biofuel production.</title>
        <authorList>
            <person name="Bogen C."/>
            <person name="Al-Dilaimi A."/>
            <person name="Albersmeier A."/>
            <person name="Wichmann J."/>
            <person name="Grundmann M."/>
            <person name="Rupp O."/>
            <person name="Lauersen K.J."/>
            <person name="Blifernez-Klassen O."/>
            <person name="Kalinowski J."/>
            <person name="Goesmann A."/>
            <person name="Mussgnug J.H."/>
            <person name="Kruse O."/>
        </authorList>
    </citation>
    <scope>NUCLEOTIDE SEQUENCE [LARGE SCALE GENOMIC DNA]</scope>
    <source>
        <strain evidence="1 2">SAG 48.87</strain>
    </source>
</reference>
<gene>
    <name evidence="1" type="ORF">MNEG_12480</name>
</gene>
<accession>A0A0D2J6N4</accession>
<feature type="non-terminal residue" evidence="1">
    <location>
        <position position="1"/>
    </location>
</feature>
<proteinExistence type="predicted"/>
<dbReference type="RefSeq" id="XP_013894502.1">
    <property type="nucleotide sequence ID" value="XM_014039048.1"/>
</dbReference>
<dbReference type="GeneID" id="25729847"/>
<sequence>NGVGSFVAGDAHVGGHFEEYYRWRLRGPSRDGISDCCEECEVPMTVQILRPV</sequence>
<organism evidence="1 2">
    <name type="scientific">Monoraphidium neglectum</name>
    <dbReference type="NCBI Taxonomy" id="145388"/>
    <lineage>
        <taxon>Eukaryota</taxon>
        <taxon>Viridiplantae</taxon>
        <taxon>Chlorophyta</taxon>
        <taxon>core chlorophytes</taxon>
        <taxon>Chlorophyceae</taxon>
        <taxon>CS clade</taxon>
        <taxon>Sphaeropleales</taxon>
        <taxon>Selenastraceae</taxon>
        <taxon>Monoraphidium</taxon>
    </lineage>
</organism>
<dbReference type="AlphaFoldDB" id="A0A0D2J6N4"/>
<dbReference type="KEGG" id="mng:MNEG_12480"/>
<dbReference type="EMBL" id="KK103485">
    <property type="protein sequence ID" value="KIY95482.1"/>
    <property type="molecule type" value="Genomic_DNA"/>
</dbReference>
<dbReference type="Proteomes" id="UP000054498">
    <property type="component" value="Unassembled WGS sequence"/>
</dbReference>
<evidence type="ECO:0000313" key="1">
    <source>
        <dbReference type="EMBL" id="KIY95482.1"/>
    </source>
</evidence>
<keyword evidence="2" id="KW-1185">Reference proteome</keyword>
<protein>
    <submittedName>
        <fullName evidence="1">Uncharacterized protein</fullName>
    </submittedName>
</protein>